<dbReference type="OpenTargets" id="ENSG00000100034"/>
<dbReference type="OrthoDB" id="10264738at2759"/>
<dbReference type="UCSC" id="uc062cah.1">
    <property type="organism name" value="human"/>
</dbReference>
<dbReference type="AlphaFoldDB" id="C9JL74"/>
<dbReference type="EMBL" id="AC245452">
    <property type="status" value="NOT_ANNOTATED_CDS"/>
    <property type="molecule type" value="Genomic_DNA"/>
</dbReference>
<dbReference type="Ensembl" id="ENST00000424647.1">
    <property type="protein sequence ID" value="ENSP00000388350.1"/>
    <property type="gene ID" value="ENSG00000100034.14"/>
</dbReference>
<keyword evidence="2" id="KW-1185">Reference proteome</keyword>
<reference evidence="1 2" key="2">
    <citation type="journal article" date="2004" name="Nature">
        <title>Finishing the euchromatic sequence of the human genome.</title>
        <authorList>
            <consortium name="International Human Genome Sequencing Consortium"/>
        </authorList>
    </citation>
    <scope>NUCLEOTIDE SEQUENCE [LARGE SCALE GENOMIC DNA]</scope>
</reference>
<reference evidence="1" key="5">
    <citation type="submission" date="2025-08" db="UniProtKB">
        <authorList>
            <consortium name="Ensembl"/>
        </authorList>
    </citation>
    <scope>IDENTIFICATION</scope>
</reference>
<dbReference type="HOGENOM" id="CLU_2564351_0_0_1"/>
<dbReference type="Proteomes" id="UP000005640">
    <property type="component" value="Chromosome 22"/>
</dbReference>
<feature type="non-terminal residue" evidence="1">
    <location>
        <position position="82"/>
    </location>
</feature>
<reference evidence="5" key="4">
    <citation type="journal article" date="2011" name="BMC Syst. Biol.">
        <title>Initial characterization of the human central proteome.</title>
        <authorList>
            <person name="Burkard T.R."/>
            <person name="Planyavsky M."/>
            <person name="Kaupe I."/>
            <person name="Breitwieser F.P."/>
            <person name="Burckstummer T."/>
            <person name="Bennett K.L."/>
            <person name="Superti-Furga G."/>
            <person name="Colinge J."/>
        </authorList>
    </citation>
    <scope>IDENTIFICATION BY MASS SPECTROMETRY [LARGE SCALE ANALYSIS]</scope>
</reference>
<dbReference type="ChiTaRS" id="PPM1F">
    <property type="organism name" value="human"/>
</dbReference>
<evidence type="ECO:0000313" key="2">
    <source>
        <dbReference type="Proteomes" id="UP000005640"/>
    </source>
</evidence>
<evidence type="ECO:0007829" key="4">
    <source>
        <dbReference type="ProteomicsDB" id="C9JL74"/>
    </source>
</evidence>
<gene>
    <name evidence="1" type="primary">PPM1F</name>
</gene>
<accession>C9JL74</accession>
<sequence length="82" mass="9333">MGLCPSTRETAPPAVLDAQSLAQSFFNRLWEVAGQWQKQVPLAARASQRQWLVSIHAIRNTRRKMEDRHVSLPSFNQLFGLS</sequence>
<dbReference type="Bgee" id="ENSG00000100034">
    <property type="expression patterns" value="Expressed in monocyte and 198 other cell types or tissues"/>
</dbReference>
<dbReference type="Antibodypedia" id="23605">
    <property type="antibodies" value="331 antibodies from 29 providers"/>
</dbReference>
<dbReference type="MassIVE" id="C9JL74"/>
<evidence type="ECO:0007829" key="3">
    <source>
        <dbReference type="PeptideAtlas" id="C9JL74"/>
    </source>
</evidence>
<keyword evidence="3 4" id="KW-1267">Proteomics identification</keyword>
<dbReference type="ProteomicsDB" id="10664"/>
<evidence type="ECO:0000313" key="1">
    <source>
        <dbReference type="Ensembl" id="ENSP00000388350.1"/>
    </source>
</evidence>
<name>C9JL74_HUMAN</name>
<reference evidence="1 2" key="1">
    <citation type="journal article" date="2001" name="Nature">
        <title>Initial sequencing and analysis of the human genome.</title>
        <authorList>
            <consortium name="International Human Genome Sequencing Consortium"/>
            <person name="Lander E.S."/>
            <person name="Linton L.M."/>
            <person name="Birren B."/>
            <person name="Nusbaum C."/>
            <person name="Zody M.C."/>
            <person name="Baldwin J."/>
            <person name="Devon K."/>
            <person name="Dewar K."/>
            <person name="Doyle M."/>
            <person name="FitzHugh W."/>
            <person name="Funke R."/>
            <person name="Gage D."/>
            <person name="Harris K."/>
            <person name="Heaford A."/>
            <person name="Howland J."/>
            <person name="Kann L."/>
            <person name="Lehoczky J."/>
            <person name="LeVine R."/>
            <person name="McEwan P."/>
            <person name="McKernan K."/>
            <person name="Meldrim J."/>
            <person name="Mesirov J.P."/>
            <person name="Miranda C."/>
            <person name="Morris W."/>
            <person name="Naylor J."/>
            <person name="Raymond C."/>
            <person name="Rosetti M."/>
            <person name="Santos R."/>
            <person name="Sheridan A."/>
            <person name="Sougnez C."/>
            <person name="Stange-Thomann N."/>
            <person name="Stojanovic N."/>
            <person name="Subramanian A."/>
            <person name="Wyman D."/>
            <person name="Rogers J."/>
            <person name="Sulston J."/>
            <person name="Ainscough R."/>
            <person name="Beck S."/>
            <person name="Bentley D."/>
            <person name="Burton J."/>
            <person name="Clee C."/>
            <person name="Carter N."/>
            <person name="Coulson A."/>
            <person name="Deadman R."/>
            <person name="Deloukas P."/>
            <person name="Dunham A."/>
            <person name="Dunham I."/>
            <person name="Durbin R."/>
            <person name="French L."/>
            <person name="Grafham D."/>
            <person name="Gregory S."/>
            <person name="Hubbard T."/>
            <person name="Humphray S."/>
            <person name="Hunt A."/>
            <person name="Jones M."/>
            <person name="Lloyd C."/>
            <person name="McMurray A."/>
            <person name="Matthews L."/>
            <person name="Mercer S."/>
            <person name="Milne S."/>
            <person name="Mullikin J.C."/>
            <person name="Mungall A."/>
            <person name="Plumb R."/>
            <person name="Ross M."/>
            <person name="Shownkeen R."/>
            <person name="Sims S."/>
            <person name="Waterston R.H."/>
            <person name="Wilson R.K."/>
            <person name="Hillier L.W."/>
            <person name="McPherson J.D."/>
            <person name="Marra M.A."/>
            <person name="Mardis E.R."/>
            <person name="Fulton L.A."/>
            <person name="Chinwalla A.T."/>
            <person name="Pepin K.H."/>
            <person name="Gish W.R."/>
            <person name="Chissoe S.L."/>
            <person name="Wendl M.C."/>
            <person name="Delehaunty K.D."/>
            <person name="Miner T.L."/>
            <person name="Delehaunty A."/>
            <person name="Kramer J.B."/>
            <person name="Cook L.L."/>
            <person name="Fulton R.S."/>
            <person name="Johnson D.L."/>
            <person name="Minx P.J."/>
            <person name="Clifton S.W."/>
            <person name="Hawkins T."/>
            <person name="Branscomb E."/>
            <person name="Predki P."/>
            <person name="Richardson P."/>
            <person name="Wenning S."/>
            <person name="Slezak T."/>
            <person name="Doggett N."/>
            <person name="Cheng J.F."/>
            <person name="Olsen A."/>
            <person name="Lucas S."/>
            <person name="Elkin C."/>
            <person name="Uberbacher E."/>
            <person name="Frazier M."/>
            <person name="Gibbs R.A."/>
            <person name="Muzny D.M."/>
            <person name="Scherer S.E."/>
            <person name="Bouck J.B."/>
            <person name="Sodergren E.J."/>
            <person name="Worley K.C."/>
            <person name="Rives C.M."/>
            <person name="Gorrell J.H."/>
            <person name="Metzker M.L."/>
            <person name="Naylor S.L."/>
            <person name="Kucherlapati R.S."/>
            <person name="Nelson D.L."/>
            <person name="Weinstock G.M."/>
            <person name="Sakaki Y."/>
            <person name="Fujiyama A."/>
            <person name="Hattori M."/>
            <person name="Yada T."/>
            <person name="Toyoda A."/>
            <person name="Itoh T."/>
            <person name="Kawagoe C."/>
            <person name="Watanabe H."/>
            <person name="Totoki Y."/>
            <person name="Taylor T."/>
            <person name="Weissenbach J."/>
            <person name="Heilig R."/>
            <person name="Saurin W."/>
            <person name="Artiguenave F."/>
            <person name="Brottier P."/>
            <person name="Bruls T."/>
            <person name="Pelletier E."/>
            <person name="Robert C."/>
            <person name="Wincker P."/>
            <person name="Smith D.R."/>
            <person name="Doucette-Stamm L."/>
            <person name="Rubenfield M."/>
            <person name="Weinstock K."/>
            <person name="Lee H.M."/>
            <person name="Dubois J."/>
            <person name="Rosenthal A."/>
            <person name="Platzer M."/>
            <person name="Nyakatura G."/>
            <person name="Taudien S."/>
            <person name="Rump A."/>
            <person name="Yang H."/>
            <person name="Yu J."/>
            <person name="Wang J."/>
            <person name="Huang G."/>
            <person name="Gu J."/>
            <person name="Hood L."/>
            <person name="Rowen L."/>
            <person name="Madan A."/>
            <person name="Qin S."/>
            <person name="Davis R.W."/>
            <person name="Federspiel N.A."/>
            <person name="Abola A.P."/>
            <person name="Proctor M.J."/>
            <person name="Myers R.M."/>
            <person name="Schmutz J."/>
            <person name="Dickson M."/>
            <person name="Grimwood J."/>
            <person name="Cox D.R."/>
            <person name="Olson M.V."/>
            <person name="Kaul R."/>
            <person name="Raymond C."/>
            <person name="Shimizu N."/>
            <person name="Kawasaki K."/>
            <person name="Minoshima S."/>
            <person name="Evans G.A."/>
            <person name="Athanasiou M."/>
            <person name="Schultz R."/>
            <person name="Roe B.A."/>
            <person name="Chen F."/>
            <person name="Pan H."/>
            <person name="Ramser J."/>
            <person name="Lehrach H."/>
            <person name="Reinhardt R."/>
            <person name="McCombie W.R."/>
            <person name="de la Bastide M."/>
            <person name="Dedhia N."/>
            <person name="Blocker H."/>
            <person name="Hornischer K."/>
            <person name="Nordsiek G."/>
            <person name="Agarwala R."/>
            <person name="Aravind L."/>
            <person name="Bailey J.A."/>
            <person name="Bateman A."/>
            <person name="Batzoglou S."/>
            <person name="Birney E."/>
            <person name="Bork P."/>
            <person name="Brown D.G."/>
            <person name="Burge C.B."/>
            <person name="Cerutti L."/>
            <person name="Chen H.C."/>
            <person name="Church D."/>
            <person name="Clamp M."/>
            <person name="Copley R.R."/>
            <person name="Doerks T."/>
            <person name="Eddy S.R."/>
            <person name="Eichler E.E."/>
            <person name="Furey T.S."/>
            <person name="Galagan J."/>
            <person name="Gilbert J.G."/>
            <person name="Harmon C."/>
            <person name="Hayashizaki Y."/>
            <person name="Haussler D."/>
            <person name="Hermjakob H."/>
            <person name="Hokamp K."/>
            <person name="Jang W."/>
            <person name="Johnson L.S."/>
            <person name="Jones T.A."/>
            <person name="Kasif S."/>
            <person name="Kaspryzk A."/>
            <person name="Kennedy S."/>
            <person name="Kent W.J."/>
            <person name="Kitts P."/>
            <person name="Koonin E.V."/>
            <person name="Korf I."/>
            <person name="Kulp D."/>
            <person name="Lancet D."/>
            <person name="Lowe T.M."/>
            <person name="McLysaght A."/>
            <person name="Mikkelsen T."/>
            <person name="Moran J.V."/>
            <person name="Mulder N."/>
            <person name="Pollara V.J."/>
            <person name="Ponting C.P."/>
            <person name="Schuler G."/>
            <person name="Schultz J."/>
            <person name="Slater G."/>
            <person name="Smit A.F."/>
            <person name="Stupka E."/>
            <person name="Szustakowski J."/>
            <person name="Thierry-Mieg D."/>
            <person name="Thierry-Mieg J."/>
            <person name="Wagner L."/>
            <person name="Wallis J."/>
            <person name="Wheeler R."/>
            <person name="Williams A."/>
            <person name="Wolf Y.I."/>
            <person name="Wolfe K.H."/>
            <person name="Yang S.P."/>
            <person name="Yeh R.F."/>
            <person name="Collins F."/>
            <person name="Guyer M.S."/>
            <person name="Peterson J."/>
            <person name="Felsenfeld A."/>
            <person name="Wetterstrand K.A."/>
            <person name="Patrinos A."/>
            <person name="Morgan M.J."/>
            <person name="de Jong P."/>
            <person name="Catanese J.J."/>
            <person name="Osoegawa K."/>
            <person name="Shizuya H."/>
            <person name="Choi S."/>
            <person name="Chen Y.J."/>
        </authorList>
    </citation>
    <scope>NUCLEOTIDE SEQUENCE [LARGE SCALE GENOMIC DNA]</scope>
</reference>
<dbReference type="SMR" id="C9JL74"/>
<proteinExistence type="evidence at protein level"/>
<protein>
    <submittedName>
        <fullName evidence="1">Protein phosphatase, Mg2+/Mn2+ dependent 1F</fullName>
    </submittedName>
</protein>
<dbReference type="ExpressionAtlas" id="C9JL74">
    <property type="expression patterns" value="baseline and differential"/>
</dbReference>
<dbReference type="GeneTree" id="ENSGT00940000158884"/>
<organism evidence="1 2">
    <name type="scientific">Homo sapiens</name>
    <name type="common">Human</name>
    <dbReference type="NCBI Taxonomy" id="9606"/>
    <lineage>
        <taxon>Eukaryota</taxon>
        <taxon>Metazoa</taxon>
        <taxon>Chordata</taxon>
        <taxon>Craniata</taxon>
        <taxon>Vertebrata</taxon>
        <taxon>Euteleostomi</taxon>
        <taxon>Mammalia</taxon>
        <taxon>Eutheria</taxon>
        <taxon>Euarchontoglires</taxon>
        <taxon>Primates</taxon>
        <taxon>Haplorrhini</taxon>
        <taxon>Catarrhini</taxon>
        <taxon>Hominidae</taxon>
        <taxon>Homo</taxon>
    </lineage>
</organism>
<dbReference type="HGNC" id="HGNC:19388">
    <property type="gene designation" value="PPM1F"/>
</dbReference>
<reference evidence="1 2" key="3">
    <citation type="journal article" date="2008" name="Genome Biol.">
        <title>Finishing the finished human chromosome 22 sequence.</title>
        <authorList>
            <person name="Cole C.G."/>
            <person name="McCann O.T."/>
            <person name="Collins J.E."/>
            <person name="Oliver K."/>
            <person name="Willey D."/>
            <person name="Gribble S.M."/>
            <person name="Yang F."/>
            <person name="McLaren K."/>
            <person name="Rogers J."/>
            <person name="Ning Z."/>
            <person name="Beare D.M."/>
            <person name="Dunham I."/>
        </authorList>
    </citation>
    <scope>NUCLEOTIDE SEQUENCE [LARGE SCALE GENOMIC DNA]</scope>
</reference>
<reference evidence="1" key="6">
    <citation type="submission" date="2025-09" db="UniProtKB">
        <authorList>
            <consortium name="Ensembl"/>
        </authorList>
    </citation>
    <scope>IDENTIFICATION</scope>
</reference>
<evidence type="ECO:0007829" key="5">
    <source>
        <dbReference type="PubMed" id="21269460"/>
    </source>
</evidence>
<dbReference type="VEuPathDB" id="HostDB:ENSG00000100034"/>